<protein>
    <submittedName>
        <fullName evidence="2">Os05g0475600 protein</fullName>
    </submittedName>
</protein>
<dbReference type="Gramene" id="Os05t0475600-00">
    <property type="protein sequence ID" value="Os05t0475600-00"/>
    <property type="gene ID" value="Os05g0475600"/>
</dbReference>
<feature type="region of interest" description="Disordered" evidence="1">
    <location>
        <begin position="57"/>
        <end position="140"/>
    </location>
</feature>
<dbReference type="Proteomes" id="UP000059680">
    <property type="component" value="Chromosome 5"/>
</dbReference>
<feature type="compositionally biased region" description="Basic and acidic residues" evidence="1">
    <location>
        <begin position="112"/>
        <end position="121"/>
    </location>
</feature>
<evidence type="ECO:0000256" key="1">
    <source>
        <dbReference type="SAM" id="MobiDB-lite"/>
    </source>
</evidence>
<dbReference type="PaxDb" id="39947-A0A0P0WNM9"/>
<accession>A0A0P0WNM9</accession>
<evidence type="ECO:0000313" key="2">
    <source>
        <dbReference type="EMBL" id="BAS94525.1"/>
    </source>
</evidence>
<proteinExistence type="predicted"/>
<evidence type="ECO:0000313" key="3">
    <source>
        <dbReference type="Proteomes" id="UP000059680"/>
    </source>
</evidence>
<sequence length="217" mass="24440">MQTLNCDIFYCGEVDVEKVYKIKANASTAAKSEETYSMSTNCAEKLAEDIEKFLRIRSDPDLDKSPSPQVGKENQMPKKPRGIKLKEKGIHGSARRVGGLEKASSQRKRKKKDDDVPDHVLEPQPEMQSQPPATVMQSSSGHKILSKSCIAFRSCQKLNRSEKQRQQHWDWDLTEQNQVTRAGLDPQVGVILDDVSIDHIMDLLDPSSCTLMQLDID</sequence>
<dbReference type="AlphaFoldDB" id="A0A0P0WNM9"/>
<name>A0A0P0WNM9_ORYSJ</name>
<organism evidence="2 3">
    <name type="scientific">Oryza sativa subsp. japonica</name>
    <name type="common">Rice</name>
    <dbReference type="NCBI Taxonomy" id="39947"/>
    <lineage>
        <taxon>Eukaryota</taxon>
        <taxon>Viridiplantae</taxon>
        <taxon>Streptophyta</taxon>
        <taxon>Embryophyta</taxon>
        <taxon>Tracheophyta</taxon>
        <taxon>Spermatophyta</taxon>
        <taxon>Magnoliopsida</taxon>
        <taxon>Liliopsida</taxon>
        <taxon>Poales</taxon>
        <taxon>Poaceae</taxon>
        <taxon>BOP clade</taxon>
        <taxon>Oryzoideae</taxon>
        <taxon>Oryzeae</taxon>
        <taxon>Oryzinae</taxon>
        <taxon>Oryza</taxon>
        <taxon>Oryza sativa</taxon>
    </lineage>
</organism>
<reference evidence="3" key="1">
    <citation type="journal article" date="2005" name="Nature">
        <title>The map-based sequence of the rice genome.</title>
        <authorList>
            <consortium name="International rice genome sequencing project (IRGSP)"/>
            <person name="Matsumoto T."/>
            <person name="Wu J."/>
            <person name="Kanamori H."/>
            <person name="Katayose Y."/>
            <person name="Fujisawa M."/>
            <person name="Namiki N."/>
            <person name="Mizuno H."/>
            <person name="Yamamoto K."/>
            <person name="Antonio B.A."/>
            <person name="Baba T."/>
            <person name="Sakata K."/>
            <person name="Nagamura Y."/>
            <person name="Aoki H."/>
            <person name="Arikawa K."/>
            <person name="Arita K."/>
            <person name="Bito T."/>
            <person name="Chiden Y."/>
            <person name="Fujitsuka N."/>
            <person name="Fukunaka R."/>
            <person name="Hamada M."/>
            <person name="Harada C."/>
            <person name="Hayashi A."/>
            <person name="Hijishita S."/>
            <person name="Honda M."/>
            <person name="Hosokawa S."/>
            <person name="Ichikawa Y."/>
            <person name="Idonuma A."/>
            <person name="Iijima M."/>
            <person name="Ikeda M."/>
            <person name="Ikeno M."/>
            <person name="Ito K."/>
            <person name="Ito S."/>
            <person name="Ito T."/>
            <person name="Ito Y."/>
            <person name="Ito Y."/>
            <person name="Iwabuchi A."/>
            <person name="Kamiya K."/>
            <person name="Karasawa W."/>
            <person name="Kurita K."/>
            <person name="Katagiri S."/>
            <person name="Kikuta A."/>
            <person name="Kobayashi H."/>
            <person name="Kobayashi N."/>
            <person name="Machita K."/>
            <person name="Maehara T."/>
            <person name="Masukawa M."/>
            <person name="Mizubayashi T."/>
            <person name="Mukai Y."/>
            <person name="Nagasaki H."/>
            <person name="Nagata Y."/>
            <person name="Naito S."/>
            <person name="Nakashima M."/>
            <person name="Nakama Y."/>
            <person name="Nakamichi Y."/>
            <person name="Nakamura M."/>
            <person name="Meguro A."/>
            <person name="Negishi M."/>
            <person name="Ohta I."/>
            <person name="Ohta T."/>
            <person name="Okamoto M."/>
            <person name="Ono N."/>
            <person name="Saji S."/>
            <person name="Sakaguchi M."/>
            <person name="Sakai K."/>
            <person name="Shibata M."/>
            <person name="Shimokawa T."/>
            <person name="Song J."/>
            <person name="Takazaki Y."/>
            <person name="Terasawa K."/>
            <person name="Tsugane M."/>
            <person name="Tsuji K."/>
            <person name="Ueda S."/>
            <person name="Waki K."/>
            <person name="Yamagata H."/>
            <person name="Yamamoto M."/>
            <person name="Yamamoto S."/>
            <person name="Yamane H."/>
            <person name="Yoshiki S."/>
            <person name="Yoshihara R."/>
            <person name="Yukawa K."/>
            <person name="Zhong H."/>
            <person name="Yano M."/>
            <person name="Yuan Q."/>
            <person name="Ouyang S."/>
            <person name="Liu J."/>
            <person name="Jones K.M."/>
            <person name="Gansberger K."/>
            <person name="Moffat K."/>
            <person name="Hill J."/>
            <person name="Bera J."/>
            <person name="Fadrosh D."/>
            <person name="Jin S."/>
            <person name="Johri S."/>
            <person name="Kim M."/>
            <person name="Overton L."/>
            <person name="Reardon M."/>
            <person name="Tsitrin T."/>
            <person name="Vuong H."/>
            <person name="Weaver B."/>
            <person name="Ciecko A."/>
            <person name="Tallon L."/>
            <person name="Jackson J."/>
            <person name="Pai G."/>
            <person name="Aken S.V."/>
            <person name="Utterback T."/>
            <person name="Reidmuller S."/>
            <person name="Feldblyum T."/>
            <person name="Hsiao J."/>
            <person name="Zismann V."/>
            <person name="Iobst S."/>
            <person name="de Vazeille A.R."/>
            <person name="Buell C.R."/>
            <person name="Ying K."/>
            <person name="Li Y."/>
            <person name="Lu T."/>
            <person name="Huang Y."/>
            <person name="Zhao Q."/>
            <person name="Feng Q."/>
            <person name="Zhang L."/>
            <person name="Zhu J."/>
            <person name="Weng Q."/>
            <person name="Mu J."/>
            <person name="Lu Y."/>
            <person name="Fan D."/>
            <person name="Liu Y."/>
            <person name="Guan J."/>
            <person name="Zhang Y."/>
            <person name="Yu S."/>
            <person name="Liu X."/>
            <person name="Zhang Y."/>
            <person name="Hong G."/>
            <person name="Han B."/>
            <person name="Choisne N."/>
            <person name="Demange N."/>
            <person name="Orjeda G."/>
            <person name="Samain S."/>
            <person name="Cattolico L."/>
            <person name="Pelletier E."/>
            <person name="Couloux A."/>
            <person name="Segurens B."/>
            <person name="Wincker P."/>
            <person name="D'Hont A."/>
            <person name="Scarpelli C."/>
            <person name="Weissenbach J."/>
            <person name="Salanoubat M."/>
            <person name="Quetier F."/>
            <person name="Yu Y."/>
            <person name="Kim H.R."/>
            <person name="Rambo T."/>
            <person name="Currie J."/>
            <person name="Collura K."/>
            <person name="Luo M."/>
            <person name="Yang T."/>
            <person name="Ammiraju J.S.S."/>
            <person name="Engler F."/>
            <person name="Soderlund C."/>
            <person name="Wing R.A."/>
            <person name="Palmer L.E."/>
            <person name="de la Bastide M."/>
            <person name="Spiegel L."/>
            <person name="Nascimento L."/>
            <person name="Zutavern T."/>
            <person name="O'Shaughnessy A."/>
            <person name="Dike S."/>
            <person name="Dedhia N."/>
            <person name="Preston R."/>
            <person name="Balija V."/>
            <person name="McCombie W.R."/>
            <person name="Chow T."/>
            <person name="Chen H."/>
            <person name="Chung M."/>
            <person name="Chen C."/>
            <person name="Shaw J."/>
            <person name="Wu H."/>
            <person name="Hsiao K."/>
            <person name="Chao Y."/>
            <person name="Chu M."/>
            <person name="Cheng C."/>
            <person name="Hour A."/>
            <person name="Lee P."/>
            <person name="Lin S."/>
            <person name="Lin Y."/>
            <person name="Liou J."/>
            <person name="Liu S."/>
            <person name="Hsing Y."/>
            <person name="Raghuvanshi S."/>
            <person name="Mohanty A."/>
            <person name="Bharti A.K."/>
            <person name="Gaur A."/>
            <person name="Gupta V."/>
            <person name="Kumar D."/>
            <person name="Ravi V."/>
            <person name="Vij S."/>
            <person name="Kapur A."/>
            <person name="Khurana P."/>
            <person name="Khurana P."/>
            <person name="Khurana J.P."/>
            <person name="Tyagi A.K."/>
            <person name="Gaikwad K."/>
            <person name="Singh A."/>
            <person name="Dalal V."/>
            <person name="Srivastava S."/>
            <person name="Dixit A."/>
            <person name="Pal A.K."/>
            <person name="Ghazi I.A."/>
            <person name="Yadav M."/>
            <person name="Pandit A."/>
            <person name="Bhargava A."/>
            <person name="Sureshbabu K."/>
            <person name="Batra K."/>
            <person name="Sharma T.R."/>
            <person name="Mohapatra T."/>
            <person name="Singh N.K."/>
            <person name="Messing J."/>
            <person name="Nelson A.B."/>
            <person name="Fuks G."/>
            <person name="Kavchok S."/>
            <person name="Keizer G."/>
            <person name="Linton E."/>
            <person name="Llaca V."/>
            <person name="Song R."/>
            <person name="Tanyolac B."/>
            <person name="Young S."/>
            <person name="Ho-Il K."/>
            <person name="Hahn J.H."/>
            <person name="Sangsakoo G."/>
            <person name="Vanavichit A."/>
            <person name="de Mattos Luiz.A.T."/>
            <person name="Zimmer P.D."/>
            <person name="Malone G."/>
            <person name="Dellagostin O."/>
            <person name="de Oliveira A.C."/>
            <person name="Bevan M."/>
            <person name="Bancroft I."/>
            <person name="Minx P."/>
            <person name="Cordum H."/>
            <person name="Wilson R."/>
            <person name="Cheng Z."/>
            <person name="Jin W."/>
            <person name="Jiang J."/>
            <person name="Leong S.A."/>
            <person name="Iwama H."/>
            <person name="Gojobori T."/>
            <person name="Itoh T."/>
            <person name="Niimura Y."/>
            <person name="Fujii Y."/>
            <person name="Habara T."/>
            <person name="Sakai H."/>
            <person name="Sato Y."/>
            <person name="Wilson G."/>
            <person name="Kumar K."/>
            <person name="McCouch S."/>
            <person name="Juretic N."/>
            <person name="Hoen D."/>
            <person name="Wright S."/>
            <person name="Bruskiewich R."/>
            <person name="Bureau T."/>
            <person name="Miyao A."/>
            <person name="Hirochika H."/>
            <person name="Nishikawa T."/>
            <person name="Kadowaki K."/>
            <person name="Sugiura M."/>
            <person name="Burr B."/>
            <person name="Sasaki T."/>
        </authorList>
    </citation>
    <scope>NUCLEOTIDE SEQUENCE [LARGE SCALE GENOMIC DNA]</scope>
    <source>
        <strain evidence="3">cv. Nipponbare</strain>
    </source>
</reference>
<reference evidence="2 3" key="2">
    <citation type="journal article" date="2013" name="Plant Cell Physiol.">
        <title>Rice Annotation Project Database (RAP-DB): an integrative and interactive database for rice genomics.</title>
        <authorList>
            <person name="Sakai H."/>
            <person name="Lee S.S."/>
            <person name="Tanaka T."/>
            <person name="Numa H."/>
            <person name="Kim J."/>
            <person name="Kawahara Y."/>
            <person name="Wakimoto H."/>
            <person name="Yang C.C."/>
            <person name="Iwamoto M."/>
            <person name="Abe T."/>
            <person name="Yamada Y."/>
            <person name="Muto A."/>
            <person name="Inokuchi H."/>
            <person name="Ikemura T."/>
            <person name="Matsumoto T."/>
            <person name="Sasaki T."/>
            <person name="Itoh T."/>
        </authorList>
    </citation>
    <scope>NUCLEOTIDE SEQUENCE [LARGE SCALE GENOMIC DNA]</scope>
    <source>
        <strain evidence="3">cv. Nipponbare</strain>
    </source>
</reference>
<dbReference type="EMBL" id="AP014961">
    <property type="protein sequence ID" value="BAS94525.1"/>
    <property type="molecule type" value="Genomic_DNA"/>
</dbReference>
<gene>
    <name evidence="2" type="ordered locus">Os05g0475600</name>
    <name evidence="2" type="ORF">OSNPB_050475600</name>
</gene>
<dbReference type="FunCoup" id="A0A0P0WNM9">
    <property type="interactions" value="11"/>
</dbReference>
<reference evidence="2 3" key="3">
    <citation type="journal article" date="2013" name="Rice">
        <title>Improvement of the Oryza sativa Nipponbare reference genome using next generation sequence and optical map data.</title>
        <authorList>
            <person name="Kawahara Y."/>
            <person name="de la Bastide M."/>
            <person name="Hamilton J.P."/>
            <person name="Kanamori H."/>
            <person name="McCombie W.R."/>
            <person name="Ouyang S."/>
            <person name="Schwartz D.C."/>
            <person name="Tanaka T."/>
            <person name="Wu J."/>
            <person name="Zhou S."/>
            <person name="Childs K.L."/>
            <person name="Davidson R.M."/>
            <person name="Lin H."/>
            <person name="Quesada-Ocampo L."/>
            <person name="Vaillancourt B."/>
            <person name="Sakai H."/>
            <person name="Lee S.S."/>
            <person name="Kim J."/>
            <person name="Numa H."/>
            <person name="Itoh T."/>
            <person name="Buell C.R."/>
            <person name="Matsumoto T."/>
        </authorList>
    </citation>
    <scope>NUCLEOTIDE SEQUENCE [LARGE SCALE GENOMIC DNA]</scope>
    <source>
        <strain evidence="3">cv. Nipponbare</strain>
    </source>
</reference>
<feature type="compositionally biased region" description="Polar residues" evidence="1">
    <location>
        <begin position="126"/>
        <end position="140"/>
    </location>
</feature>
<keyword evidence="3" id="KW-1185">Reference proteome</keyword>
<dbReference type="InParanoid" id="A0A0P0WNM9"/>